<comment type="caution">
    <text evidence="1">The sequence shown here is derived from an EMBL/GenBank/DDBJ whole genome shotgun (WGS) entry which is preliminary data.</text>
</comment>
<proteinExistence type="predicted"/>
<organism evidence="1 2">
    <name type="scientific">Cetraspora pellucida</name>
    <dbReference type="NCBI Taxonomy" id="1433469"/>
    <lineage>
        <taxon>Eukaryota</taxon>
        <taxon>Fungi</taxon>
        <taxon>Fungi incertae sedis</taxon>
        <taxon>Mucoromycota</taxon>
        <taxon>Glomeromycotina</taxon>
        <taxon>Glomeromycetes</taxon>
        <taxon>Diversisporales</taxon>
        <taxon>Gigasporaceae</taxon>
        <taxon>Cetraspora</taxon>
    </lineage>
</organism>
<gene>
    <name evidence="1" type="ORF">CPELLU_LOCUS15262</name>
</gene>
<accession>A0A9N9J1B5</accession>
<reference evidence="1" key="1">
    <citation type="submission" date="2021-06" db="EMBL/GenBank/DDBJ databases">
        <authorList>
            <person name="Kallberg Y."/>
            <person name="Tangrot J."/>
            <person name="Rosling A."/>
        </authorList>
    </citation>
    <scope>NUCLEOTIDE SEQUENCE</scope>
    <source>
        <strain evidence="1">FL966</strain>
    </source>
</reference>
<dbReference type="AlphaFoldDB" id="A0A9N9J1B5"/>
<evidence type="ECO:0000313" key="1">
    <source>
        <dbReference type="EMBL" id="CAG8760348.1"/>
    </source>
</evidence>
<dbReference type="Proteomes" id="UP000789759">
    <property type="component" value="Unassembled WGS sequence"/>
</dbReference>
<dbReference type="EMBL" id="CAJVQA010019727">
    <property type="protein sequence ID" value="CAG8760348.1"/>
    <property type="molecule type" value="Genomic_DNA"/>
</dbReference>
<sequence>TIAKHYVVKYSTSEVFDKQIKIIKLGSNKLKEFIIIAVKFHYIL</sequence>
<evidence type="ECO:0000313" key="2">
    <source>
        <dbReference type="Proteomes" id="UP000789759"/>
    </source>
</evidence>
<keyword evidence="2" id="KW-1185">Reference proteome</keyword>
<feature type="non-terminal residue" evidence="1">
    <location>
        <position position="1"/>
    </location>
</feature>
<protein>
    <submittedName>
        <fullName evidence="1">17113_t:CDS:1</fullName>
    </submittedName>
</protein>
<name>A0A9N9J1B5_9GLOM</name>